<accession>A0ABN8R5Q8</accession>
<feature type="compositionally biased region" description="Acidic residues" evidence="1">
    <location>
        <begin position="183"/>
        <end position="200"/>
    </location>
</feature>
<dbReference type="Proteomes" id="UP001159405">
    <property type="component" value="Unassembled WGS sequence"/>
</dbReference>
<name>A0ABN8R5Q8_9CNID</name>
<evidence type="ECO:0000313" key="3">
    <source>
        <dbReference type="Proteomes" id="UP001159405"/>
    </source>
</evidence>
<protein>
    <submittedName>
        <fullName evidence="2">Uncharacterized protein</fullName>
    </submittedName>
</protein>
<organism evidence="2 3">
    <name type="scientific">Porites lobata</name>
    <dbReference type="NCBI Taxonomy" id="104759"/>
    <lineage>
        <taxon>Eukaryota</taxon>
        <taxon>Metazoa</taxon>
        <taxon>Cnidaria</taxon>
        <taxon>Anthozoa</taxon>
        <taxon>Hexacorallia</taxon>
        <taxon>Scleractinia</taxon>
        <taxon>Fungiina</taxon>
        <taxon>Poritidae</taxon>
        <taxon>Porites</taxon>
    </lineage>
</organism>
<reference evidence="2 3" key="1">
    <citation type="submission" date="2022-05" db="EMBL/GenBank/DDBJ databases">
        <authorList>
            <consortium name="Genoscope - CEA"/>
            <person name="William W."/>
        </authorList>
    </citation>
    <scope>NUCLEOTIDE SEQUENCE [LARGE SCALE GENOMIC DNA]</scope>
</reference>
<proteinExistence type="predicted"/>
<feature type="region of interest" description="Disordered" evidence="1">
    <location>
        <begin position="170"/>
        <end position="208"/>
    </location>
</feature>
<gene>
    <name evidence="2" type="ORF">PLOB_00013236</name>
</gene>
<keyword evidence="3" id="KW-1185">Reference proteome</keyword>
<comment type="caution">
    <text evidence="2">The sequence shown here is derived from an EMBL/GenBank/DDBJ whole genome shotgun (WGS) entry which is preliminary data.</text>
</comment>
<evidence type="ECO:0000313" key="2">
    <source>
        <dbReference type="EMBL" id="CAH3172804.1"/>
    </source>
</evidence>
<evidence type="ECO:0000256" key="1">
    <source>
        <dbReference type="SAM" id="MobiDB-lite"/>
    </source>
</evidence>
<dbReference type="EMBL" id="CALNXK010000176">
    <property type="protein sequence ID" value="CAH3172804.1"/>
    <property type="molecule type" value="Genomic_DNA"/>
</dbReference>
<sequence length="279" mass="32066">MMLREEYESFSSNEEDIGCIPDLEMEINLHNNQPVQKKYTSIPRPLYPEEELCQVMTAWLSSLTAVHDMLKEERVDIPTLPRDELVAAQQEDPSIARVLQFIQIGRRPTYQERQQETAIARQLLHEWNKLFIAEDGILYRKTGCGDKMVLPKKYHKKDNCQIVPELDEHDTYPCQVDGPGSEGEAEDTEQPSGAFDDEAVDGVPLRQSQRLSRPPLRMTYDAMGQPSFQPSSTTGIRGITASYPHQLWQPVPVSWMVQQPVFQPFSYFVPFPVHVQPMY</sequence>
<feature type="non-terminal residue" evidence="2">
    <location>
        <position position="279"/>
    </location>
</feature>